<evidence type="ECO:0000256" key="1">
    <source>
        <dbReference type="ARBA" id="ARBA00006987"/>
    </source>
</evidence>
<dbReference type="PANTHER" id="PTHR42928:SF3">
    <property type="entry name" value="UPF0065 PROTEIN YFLP"/>
    <property type="match status" value="1"/>
</dbReference>
<dbReference type="PANTHER" id="PTHR42928">
    <property type="entry name" value="TRICARBOXYLATE-BINDING PROTEIN"/>
    <property type="match status" value="1"/>
</dbReference>
<comment type="similarity">
    <text evidence="1">Belongs to the UPF0065 (bug) family.</text>
</comment>
<gene>
    <name evidence="2" type="ORF">R6U77_07895</name>
</gene>
<dbReference type="RefSeq" id="WP_319838057.1">
    <property type="nucleotide sequence ID" value="NZ_CP137624.1"/>
</dbReference>
<dbReference type="PROSITE" id="PS51257">
    <property type="entry name" value="PROKAR_LIPOPROTEIN"/>
    <property type="match status" value="1"/>
</dbReference>
<dbReference type="SUPFAM" id="SSF53850">
    <property type="entry name" value="Periplasmic binding protein-like II"/>
    <property type="match status" value="1"/>
</dbReference>
<name>A0ABZ0S3B9_9BACI</name>
<dbReference type="Gene3D" id="3.40.190.150">
    <property type="entry name" value="Bordetella uptake gene, domain 1"/>
    <property type="match status" value="1"/>
</dbReference>
<proteinExistence type="inferred from homology"/>
<organism evidence="2 3">
    <name type="scientific">Lysinibacillus louembei</name>
    <dbReference type="NCBI Taxonomy" id="1470088"/>
    <lineage>
        <taxon>Bacteria</taxon>
        <taxon>Bacillati</taxon>
        <taxon>Bacillota</taxon>
        <taxon>Bacilli</taxon>
        <taxon>Bacillales</taxon>
        <taxon>Bacillaceae</taxon>
        <taxon>Lysinibacillus</taxon>
    </lineage>
</organism>
<dbReference type="Gene3D" id="3.40.190.10">
    <property type="entry name" value="Periplasmic binding protein-like II"/>
    <property type="match status" value="1"/>
</dbReference>
<dbReference type="Proteomes" id="UP001322664">
    <property type="component" value="Chromosome"/>
</dbReference>
<reference evidence="2 3" key="1">
    <citation type="submission" date="2023-09" db="EMBL/GenBank/DDBJ databases">
        <authorList>
            <person name="Page C.A."/>
            <person name="Perez-Diaz I.M."/>
        </authorList>
    </citation>
    <scope>NUCLEOTIDE SEQUENCE [LARGE SCALE GENOMIC DNA]</scope>
    <source>
        <strain evidence="2 3">Ll15</strain>
    </source>
</reference>
<evidence type="ECO:0000313" key="3">
    <source>
        <dbReference type="Proteomes" id="UP001322664"/>
    </source>
</evidence>
<accession>A0ABZ0S3B9</accession>
<dbReference type="Pfam" id="PF03401">
    <property type="entry name" value="TctC"/>
    <property type="match status" value="1"/>
</dbReference>
<protein>
    <submittedName>
        <fullName evidence="2">Tripartite tricarboxylate transporter substrate-binding protein</fullName>
    </submittedName>
</protein>
<sequence length="316" mass="35469">MLKKLMICLLVGFIVGCTPSDSSLSEKELTLIVPGSPDGGWDALASSIKTVIEKEKLIDSNIKIVYEEGNGGEEGWLRLNESSSGTVAMTSSLLLTNELLGHSKLHYKDFTPLATMASEWQAVVVSNHSSITSIHDLMQKLKSEPARYPIGIEPQFGNDDQIAFIQAARTQQISIASVRFLRYTNGEDLLQALHSGEIEAASLSSSQSEIFAENKQIRIIAISSPERLERLPDVPTWKEEGIDVVFPHWRGVMGSGDMSEMEREQWNQLLEKVQASPVWEKELEKNNWTAFYRNSEETAALLENEYRKYHSIMQHK</sequence>
<dbReference type="PIRSF" id="PIRSF017082">
    <property type="entry name" value="YflP"/>
    <property type="match status" value="1"/>
</dbReference>
<keyword evidence="3" id="KW-1185">Reference proteome</keyword>
<evidence type="ECO:0000313" key="2">
    <source>
        <dbReference type="EMBL" id="WPK13578.1"/>
    </source>
</evidence>
<dbReference type="EMBL" id="CP137624">
    <property type="protein sequence ID" value="WPK13578.1"/>
    <property type="molecule type" value="Genomic_DNA"/>
</dbReference>
<dbReference type="InterPro" id="IPR005064">
    <property type="entry name" value="BUG"/>
</dbReference>
<dbReference type="InterPro" id="IPR042100">
    <property type="entry name" value="Bug_dom1"/>
</dbReference>